<gene>
    <name evidence="1" type="ORF">SaccyDRAFT_0018</name>
</gene>
<evidence type="ECO:0008006" key="3">
    <source>
        <dbReference type="Google" id="ProtNLM"/>
    </source>
</evidence>
<name>H5XPC6_9PSEU</name>
<dbReference type="Proteomes" id="UP000002791">
    <property type="component" value="Chromosome"/>
</dbReference>
<dbReference type="HOGENOM" id="CLU_329775_0_0_11"/>
<dbReference type="OrthoDB" id="3777082at2"/>
<evidence type="ECO:0000313" key="2">
    <source>
        <dbReference type="Proteomes" id="UP000002791"/>
    </source>
</evidence>
<proteinExistence type="predicted"/>
<accession>H5XPC6</accession>
<dbReference type="Gene3D" id="3.30.870.10">
    <property type="entry name" value="Endonuclease Chain A"/>
    <property type="match status" value="1"/>
</dbReference>
<protein>
    <recommendedName>
        <fullName evidence="3">PLD phosphodiesterase domain-containing protein</fullName>
    </recommendedName>
</protein>
<organism evidence="1 2">
    <name type="scientific">Saccharomonospora cyanea NA-134</name>
    <dbReference type="NCBI Taxonomy" id="882082"/>
    <lineage>
        <taxon>Bacteria</taxon>
        <taxon>Bacillati</taxon>
        <taxon>Actinomycetota</taxon>
        <taxon>Actinomycetes</taxon>
        <taxon>Pseudonocardiales</taxon>
        <taxon>Pseudonocardiaceae</taxon>
        <taxon>Saccharomonospora</taxon>
    </lineage>
</organism>
<reference evidence="1 2" key="1">
    <citation type="submission" date="2011-11" db="EMBL/GenBank/DDBJ databases">
        <title>The Noncontiguous Finished sequence of Saccharomonospora cyanea NA-134.</title>
        <authorList>
            <consortium name="US DOE Joint Genome Institute"/>
            <person name="Lucas S."/>
            <person name="Han J."/>
            <person name="Lapidus A."/>
            <person name="Cheng J.-F."/>
            <person name="Goodwin L."/>
            <person name="Pitluck S."/>
            <person name="Peters L."/>
            <person name="Ovchinnikova G."/>
            <person name="Lu M."/>
            <person name="Detter J.C."/>
            <person name="Han C."/>
            <person name="Tapia R."/>
            <person name="Land M."/>
            <person name="Hauser L."/>
            <person name="Kyrpides N."/>
            <person name="Ivanova N."/>
            <person name="Pagani I."/>
            <person name="Brambilla E.-M."/>
            <person name="Klenk H.-P."/>
            <person name="Woyke T."/>
        </authorList>
    </citation>
    <scope>NUCLEOTIDE SEQUENCE [LARGE SCALE GENOMIC DNA]</scope>
    <source>
        <strain evidence="1 2">NA-134</strain>
    </source>
</reference>
<dbReference type="eggNOG" id="COG3886">
    <property type="taxonomic scope" value="Bacteria"/>
</dbReference>
<sequence>MSEARYEFHSPLTLLRQWRDRNDGAPLREVLITGYTLDLVFLERHCVSTARALGARITVLGDAHQAVHDPVDVRHAGRTYQHGYAHCGGAFHPKLVILAGDDEVWAAIGSGNPTMSGWGHNHELWLVLRASRGPGPVALRDLAGWLADLPQVVAMPSWIAETLEHVGHTIAPAETDGSLPRLRVFGNLRRSLIEQLPATPVASLRMTAPFFDAQAAAVQALIARFAPDQVTLAVQPNLSQYDGRALDHASAAVPRTEFRFLGEDRTRHGKLVEWTANGDTTALVGSANLSAAAMLTTTAAGGNCELVVSYSVAGSLLPDGARVGRAALVTRNTIPAEPSDARAAALTVFGARRLPDLIRVELATTTRQPITIETSPDGTPDTWIPAHVVTADASTPMTVEFRVPEQLGGAVRAWANVSGTRIISPVVFLTDTNRCLPRDERPDQPKLIRNYELDEVITDPVLASRFSADFLRLLSQIKERRAPVAPLSKNIAVKSSAVGDDRWSIWLDRVERTLGPSLTNLVFPGVVITLPADTATGWTVGPEADETELADDETDEILDDLATDSPTTSAPLVPPSQRQKWRTTMRRLCHAVHSEPPPPLEMRMTVARLYVDLLAAGIWGTDQTWRADLRDIIRSLSPSDDECRTTPSQALSFMSSLTAVCLTLLCQDANLHGGTEHDLIAKAAWNSAREWVPFAEPELVENYLYLPNQPYARVASHAEVTALIELATAAADDPHAELRAAFENEGLAVQHIDRVWVADGQFHNPRRIAARIATLAGPHCVVLARNDRRASLILRENATVVIAESTAPRWRTYRLTPLGTPLSLLAGDEGLPSTRCTHPLQPVPDHVRNLAHNAQVNLPHLMAALHAK</sequence>
<dbReference type="STRING" id="882082.SaccyDRAFT_0018"/>
<dbReference type="RefSeq" id="WP_005452424.1">
    <property type="nucleotide sequence ID" value="NZ_CM001440.1"/>
</dbReference>
<evidence type="ECO:0000313" key="1">
    <source>
        <dbReference type="EMBL" id="EHR58960.1"/>
    </source>
</evidence>
<keyword evidence="2" id="KW-1185">Reference proteome</keyword>
<dbReference type="EMBL" id="CM001440">
    <property type="protein sequence ID" value="EHR58960.1"/>
    <property type="molecule type" value="Genomic_DNA"/>
</dbReference>
<dbReference type="AlphaFoldDB" id="H5XPC6"/>